<keyword evidence="2" id="KW-1185">Reference proteome</keyword>
<evidence type="ECO:0000313" key="1">
    <source>
        <dbReference type="EMBL" id="GFS29970.1"/>
    </source>
</evidence>
<dbReference type="Proteomes" id="UP000886998">
    <property type="component" value="Unassembled WGS sequence"/>
</dbReference>
<gene>
    <name evidence="1" type="ORF">TNIN_337711</name>
</gene>
<evidence type="ECO:0000313" key="2">
    <source>
        <dbReference type="Proteomes" id="UP000886998"/>
    </source>
</evidence>
<sequence>MSLYILYMEMAVGKTISPSLSWFEITYDIKMSYPDNIGSESNQSDSKVKSDKFKVRRLWPLLDALEVGQGPSAKRTSIRNSLFGEQKNRHIGFFDRKHWQTCVF</sequence>
<dbReference type="AlphaFoldDB" id="A0A8X6K7T4"/>
<dbReference type="EMBL" id="BMAV01024085">
    <property type="protein sequence ID" value="GFS29970.1"/>
    <property type="molecule type" value="Genomic_DNA"/>
</dbReference>
<protein>
    <submittedName>
        <fullName evidence="1">Uncharacterized protein</fullName>
    </submittedName>
</protein>
<proteinExistence type="predicted"/>
<comment type="caution">
    <text evidence="1">The sequence shown here is derived from an EMBL/GenBank/DDBJ whole genome shotgun (WGS) entry which is preliminary data.</text>
</comment>
<reference evidence="1" key="1">
    <citation type="submission" date="2020-08" db="EMBL/GenBank/DDBJ databases">
        <title>Multicomponent nature underlies the extraordinary mechanical properties of spider dragline silk.</title>
        <authorList>
            <person name="Kono N."/>
            <person name="Nakamura H."/>
            <person name="Mori M."/>
            <person name="Yoshida Y."/>
            <person name="Ohtoshi R."/>
            <person name="Malay A.D."/>
            <person name="Moran D.A.P."/>
            <person name="Tomita M."/>
            <person name="Numata K."/>
            <person name="Arakawa K."/>
        </authorList>
    </citation>
    <scope>NUCLEOTIDE SEQUENCE</scope>
</reference>
<accession>A0A8X6K7T4</accession>
<name>A0A8X6K7T4_9ARAC</name>
<organism evidence="1 2">
    <name type="scientific">Trichonephila inaurata madagascariensis</name>
    <dbReference type="NCBI Taxonomy" id="2747483"/>
    <lineage>
        <taxon>Eukaryota</taxon>
        <taxon>Metazoa</taxon>
        <taxon>Ecdysozoa</taxon>
        <taxon>Arthropoda</taxon>
        <taxon>Chelicerata</taxon>
        <taxon>Arachnida</taxon>
        <taxon>Araneae</taxon>
        <taxon>Araneomorphae</taxon>
        <taxon>Entelegynae</taxon>
        <taxon>Araneoidea</taxon>
        <taxon>Nephilidae</taxon>
        <taxon>Trichonephila</taxon>
        <taxon>Trichonephila inaurata</taxon>
    </lineage>
</organism>